<protein>
    <submittedName>
        <fullName evidence="2">Uncharacterized protein</fullName>
    </submittedName>
</protein>
<gene>
    <name evidence="2" type="ORF">CWE15_02925</name>
</gene>
<accession>A0A432X9Z6</accession>
<keyword evidence="3" id="KW-1185">Reference proteome</keyword>
<evidence type="ECO:0000313" key="3">
    <source>
        <dbReference type="Proteomes" id="UP000286976"/>
    </source>
</evidence>
<sequence>MKKIAFSVLLAGFITPAFATTVTDQAKSAGFTQCLETTETLANFLVKEHAHASHDFWNSDNVNERFFNSLIVKDYSDGDSHISLTIVPRENKCDWSYTETFTVEQPCQVVREEMFSEMSYGGSMNKTSLMLHKDNDLYYYLTPSESGKACLVTKREIFYQG</sequence>
<dbReference type="Proteomes" id="UP000286976">
    <property type="component" value="Unassembled WGS sequence"/>
</dbReference>
<comment type="caution">
    <text evidence="2">The sequence shown here is derived from an EMBL/GenBank/DDBJ whole genome shotgun (WGS) entry which is preliminary data.</text>
</comment>
<evidence type="ECO:0000313" key="2">
    <source>
        <dbReference type="EMBL" id="RUO44136.1"/>
    </source>
</evidence>
<name>A0A432X9Z6_9GAMM</name>
<feature type="chain" id="PRO_5019541704" evidence="1">
    <location>
        <begin position="20"/>
        <end position="161"/>
    </location>
</feature>
<keyword evidence="1" id="KW-0732">Signal</keyword>
<dbReference type="OrthoDB" id="8908985at2"/>
<dbReference type="AlphaFoldDB" id="A0A432X9Z6"/>
<feature type="signal peptide" evidence="1">
    <location>
        <begin position="1"/>
        <end position="19"/>
    </location>
</feature>
<dbReference type="EMBL" id="PIPQ01000001">
    <property type="protein sequence ID" value="RUO44136.1"/>
    <property type="molecule type" value="Genomic_DNA"/>
</dbReference>
<reference evidence="2 3" key="1">
    <citation type="journal article" date="2011" name="Front. Microbiol.">
        <title>Genomic signatures of strain selection and enhancement in Bacillus atrophaeus var. globigii, a historical biowarfare simulant.</title>
        <authorList>
            <person name="Gibbons H.S."/>
            <person name="Broomall S.M."/>
            <person name="McNew L.A."/>
            <person name="Daligault H."/>
            <person name="Chapman C."/>
            <person name="Bruce D."/>
            <person name="Karavis M."/>
            <person name="Krepps M."/>
            <person name="McGregor P.A."/>
            <person name="Hong C."/>
            <person name="Park K.H."/>
            <person name="Akmal A."/>
            <person name="Feldman A."/>
            <person name="Lin J.S."/>
            <person name="Chang W.E."/>
            <person name="Higgs B.W."/>
            <person name="Demirev P."/>
            <person name="Lindquist J."/>
            <person name="Liem A."/>
            <person name="Fochler E."/>
            <person name="Read T.D."/>
            <person name="Tapia R."/>
            <person name="Johnson S."/>
            <person name="Bishop-Lilly K.A."/>
            <person name="Detter C."/>
            <person name="Han C."/>
            <person name="Sozhamannan S."/>
            <person name="Rosenzweig C.N."/>
            <person name="Skowronski E.W."/>
        </authorList>
    </citation>
    <scope>NUCLEOTIDE SEQUENCE [LARGE SCALE GENOMIC DNA]</scope>
    <source>
        <strain evidence="2 3">AIT1</strain>
    </source>
</reference>
<dbReference type="RefSeq" id="WP_126756533.1">
    <property type="nucleotide sequence ID" value="NZ_PIPQ01000001.1"/>
</dbReference>
<proteinExistence type="predicted"/>
<evidence type="ECO:0000256" key="1">
    <source>
        <dbReference type="SAM" id="SignalP"/>
    </source>
</evidence>
<organism evidence="2 3">
    <name type="scientific">Aliidiomarina taiwanensis</name>
    <dbReference type="NCBI Taxonomy" id="946228"/>
    <lineage>
        <taxon>Bacteria</taxon>
        <taxon>Pseudomonadati</taxon>
        <taxon>Pseudomonadota</taxon>
        <taxon>Gammaproteobacteria</taxon>
        <taxon>Alteromonadales</taxon>
        <taxon>Idiomarinaceae</taxon>
        <taxon>Aliidiomarina</taxon>
    </lineage>
</organism>